<dbReference type="PANTHER" id="PTHR11078">
    <property type="entry name" value="N UTILIZATION SUBSTANCE PROTEIN B-RELATED"/>
    <property type="match status" value="1"/>
</dbReference>
<gene>
    <name evidence="6 8" type="primary">nusB</name>
    <name evidence="8" type="ORF">P2G67_04435</name>
</gene>
<evidence type="ECO:0000313" key="9">
    <source>
        <dbReference type="Proteomes" id="UP001215503"/>
    </source>
</evidence>
<dbReference type="HAMAP" id="MF_00073">
    <property type="entry name" value="NusB"/>
    <property type="match status" value="1"/>
</dbReference>
<dbReference type="EMBL" id="JARHUD010000002">
    <property type="protein sequence ID" value="MDF2095219.1"/>
    <property type="molecule type" value="Genomic_DNA"/>
</dbReference>
<dbReference type="SUPFAM" id="SSF48013">
    <property type="entry name" value="NusB-like"/>
    <property type="match status" value="1"/>
</dbReference>
<dbReference type="InterPro" id="IPR006027">
    <property type="entry name" value="NusB_RsmB_TIM44"/>
</dbReference>
<evidence type="ECO:0000256" key="5">
    <source>
        <dbReference type="ARBA" id="ARBA00023163"/>
    </source>
</evidence>
<name>A0ABT5YK01_9PROT</name>
<dbReference type="Gene3D" id="1.10.940.10">
    <property type="entry name" value="NusB-like"/>
    <property type="match status" value="1"/>
</dbReference>
<sequence length="169" mass="19169">MTTSNPGPRTPSTSRQDKVMRRRRAARLAAVQALYQADIGQVTPDTVALEFLQHRLSEDFDGFTLGDIDQELFIAVFRGTHAEREELDDMLMAVIAEGWSVERLDSMLRHILRAAAWELAYRPQVHAKVVVSEYVGLAHDFFDEREAGMANGMLNRLAHELRPDDFQAD</sequence>
<keyword evidence="4 6" id="KW-0805">Transcription regulation</keyword>
<feature type="domain" description="NusB/RsmB/TIM44" evidence="7">
    <location>
        <begin position="25"/>
        <end position="158"/>
    </location>
</feature>
<proteinExistence type="inferred from homology"/>
<dbReference type="Proteomes" id="UP001215503">
    <property type="component" value="Unassembled WGS sequence"/>
</dbReference>
<dbReference type="RefSeq" id="WP_275820432.1">
    <property type="nucleotide sequence ID" value="NZ_JARHUD010000002.1"/>
</dbReference>
<organism evidence="8 9">
    <name type="scientific">Aquibaculum arenosum</name>
    <dbReference type="NCBI Taxonomy" id="3032591"/>
    <lineage>
        <taxon>Bacteria</taxon>
        <taxon>Pseudomonadati</taxon>
        <taxon>Pseudomonadota</taxon>
        <taxon>Alphaproteobacteria</taxon>
        <taxon>Rhodospirillales</taxon>
        <taxon>Rhodovibrionaceae</taxon>
        <taxon>Aquibaculum</taxon>
    </lineage>
</organism>
<protein>
    <recommendedName>
        <fullName evidence="6">Transcription antitermination protein NusB</fullName>
    </recommendedName>
    <alternativeName>
        <fullName evidence="6">Antitermination factor NusB</fullName>
    </alternativeName>
</protein>
<keyword evidence="9" id="KW-1185">Reference proteome</keyword>
<keyword evidence="3 6" id="KW-0694">RNA-binding</keyword>
<evidence type="ECO:0000256" key="2">
    <source>
        <dbReference type="ARBA" id="ARBA00022814"/>
    </source>
</evidence>
<accession>A0ABT5YK01</accession>
<dbReference type="PANTHER" id="PTHR11078:SF3">
    <property type="entry name" value="ANTITERMINATION NUSB DOMAIN-CONTAINING PROTEIN"/>
    <property type="match status" value="1"/>
</dbReference>
<keyword evidence="2 6" id="KW-0889">Transcription antitermination</keyword>
<comment type="function">
    <text evidence="6">Involved in transcription antitermination. Required for transcription of ribosomal RNA (rRNA) genes. Binds specifically to the boxA antiterminator sequence of the ribosomal RNA (rrn) operons.</text>
</comment>
<evidence type="ECO:0000256" key="4">
    <source>
        <dbReference type="ARBA" id="ARBA00023015"/>
    </source>
</evidence>
<keyword evidence="5 6" id="KW-0804">Transcription</keyword>
<evidence type="ECO:0000256" key="1">
    <source>
        <dbReference type="ARBA" id="ARBA00005952"/>
    </source>
</evidence>
<comment type="similarity">
    <text evidence="1 6">Belongs to the NusB family.</text>
</comment>
<dbReference type="InterPro" id="IPR011605">
    <property type="entry name" value="NusB_fam"/>
</dbReference>
<evidence type="ECO:0000259" key="7">
    <source>
        <dbReference type="Pfam" id="PF01029"/>
    </source>
</evidence>
<comment type="caution">
    <text evidence="8">The sequence shown here is derived from an EMBL/GenBank/DDBJ whole genome shotgun (WGS) entry which is preliminary data.</text>
</comment>
<evidence type="ECO:0000256" key="6">
    <source>
        <dbReference type="HAMAP-Rule" id="MF_00073"/>
    </source>
</evidence>
<dbReference type="NCBIfam" id="TIGR01951">
    <property type="entry name" value="nusB"/>
    <property type="match status" value="1"/>
</dbReference>
<dbReference type="Pfam" id="PF01029">
    <property type="entry name" value="NusB"/>
    <property type="match status" value="1"/>
</dbReference>
<evidence type="ECO:0000313" key="8">
    <source>
        <dbReference type="EMBL" id="MDF2095219.1"/>
    </source>
</evidence>
<reference evidence="8 9" key="1">
    <citation type="submission" date="2023-03" db="EMBL/GenBank/DDBJ databases">
        <title>Fodinicurvata sp. CAU 1616 isolated from sea sendiment.</title>
        <authorList>
            <person name="Kim W."/>
        </authorList>
    </citation>
    <scope>NUCLEOTIDE SEQUENCE [LARGE SCALE GENOMIC DNA]</scope>
    <source>
        <strain evidence="8 9">CAU 1616</strain>
    </source>
</reference>
<dbReference type="InterPro" id="IPR035926">
    <property type="entry name" value="NusB-like_sf"/>
</dbReference>
<evidence type="ECO:0000256" key="3">
    <source>
        <dbReference type="ARBA" id="ARBA00022884"/>
    </source>
</evidence>